<evidence type="ECO:0000313" key="7">
    <source>
        <dbReference type="Proteomes" id="UP000031631"/>
    </source>
</evidence>
<dbReference type="GO" id="GO:0016491">
    <property type="term" value="F:oxidoreductase activity"/>
    <property type="evidence" value="ECO:0007669"/>
    <property type="project" value="UniProtKB-KW"/>
</dbReference>
<dbReference type="FunFam" id="3.20.20.100:FF:000005">
    <property type="entry name" value="NADP(H)-dependent aldo-keto reductase"/>
    <property type="match status" value="1"/>
</dbReference>
<comment type="similarity">
    <text evidence="3">Belongs to the aldo/keto reductase family. Aldo/keto reductase 2 subfamily.</text>
</comment>
<dbReference type="InterPro" id="IPR036812">
    <property type="entry name" value="NAD(P)_OxRdtase_dom_sf"/>
</dbReference>
<name>A0A7U6GL56_9GAMM</name>
<dbReference type="InterPro" id="IPR050523">
    <property type="entry name" value="AKR_Detox_Biosynth"/>
</dbReference>
<dbReference type="Pfam" id="PF00248">
    <property type="entry name" value="Aldo_ket_red"/>
    <property type="match status" value="1"/>
</dbReference>
<dbReference type="Gene3D" id="3.20.20.100">
    <property type="entry name" value="NADP-dependent oxidoreductase domain"/>
    <property type="match status" value="1"/>
</dbReference>
<protein>
    <recommendedName>
        <fullName evidence="4">Protein tas</fullName>
    </recommendedName>
</protein>
<dbReference type="Proteomes" id="UP000031631">
    <property type="component" value="Chromosome"/>
</dbReference>
<gene>
    <name evidence="6" type="ORF">TBH_C2760</name>
</gene>
<dbReference type="KEGG" id="tbn:TBH_C2760"/>
<dbReference type="AlphaFoldDB" id="A0A7U6GL56"/>
<organism evidence="6 7">
    <name type="scientific">Thiolapillus brandeum</name>
    <dbReference type="NCBI Taxonomy" id="1076588"/>
    <lineage>
        <taxon>Bacteria</taxon>
        <taxon>Pseudomonadati</taxon>
        <taxon>Pseudomonadota</taxon>
        <taxon>Gammaproteobacteria</taxon>
        <taxon>Chromatiales</taxon>
        <taxon>Sedimenticolaceae</taxon>
        <taxon>Thiolapillus</taxon>
    </lineage>
</organism>
<evidence type="ECO:0000259" key="5">
    <source>
        <dbReference type="Pfam" id="PF00248"/>
    </source>
</evidence>
<evidence type="ECO:0000256" key="3">
    <source>
        <dbReference type="ARBA" id="ARBA00038157"/>
    </source>
</evidence>
<dbReference type="CDD" id="cd19094">
    <property type="entry name" value="AKR_Tas-like"/>
    <property type="match status" value="1"/>
</dbReference>
<accession>A0A7U6GL56</accession>
<proteinExistence type="inferred from homology"/>
<keyword evidence="1" id="KW-0521">NADP</keyword>
<evidence type="ECO:0000256" key="4">
    <source>
        <dbReference type="ARBA" id="ARBA00070119"/>
    </source>
</evidence>
<reference evidence="6 7" key="1">
    <citation type="journal article" date="2014" name="PLoS ONE">
        <title>Physiological and genomic features of a novel sulfur-oxidizing gammaproteobacterium belonging to a previously uncultivated symbiotic lineage isolated from a hydrothermal vent.</title>
        <authorList>
            <person name="Nunoura T."/>
            <person name="Takaki Y."/>
            <person name="Kazama H."/>
            <person name="Kakuta J."/>
            <person name="Shimamura S."/>
            <person name="Makita H."/>
            <person name="Hirai M."/>
            <person name="Miyazaki M."/>
            <person name="Takai K."/>
        </authorList>
    </citation>
    <scope>NUCLEOTIDE SEQUENCE [LARGE SCALE GENOMIC DNA]</scope>
    <source>
        <strain evidence="6 7">Hiromi1</strain>
    </source>
</reference>
<dbReference type="PANTHER" id="PTHR43364:SF4">
    <property type="entry name" value="NAD(P)-LINKED OXIDOREDUCTASE SUPERFAMILY PROTEIN"/>
    <property type="match status" value="1"/>
</dbReference>
<dbReference type="PANTHER" id="PTHR43364">
    <property type="entry name" value="NADH-SPECIFIC METHYLGLYOXAL REDUCTASE-RELATED"/>
    <property type="match status" value="1"/>
</dbReference>
<evidence type="ECO:0000313" key="6">
    <source>
        <dbReference type="EMBL" id="BAO45661.1"/>
    </source>
</evidence>
<dbReference type="SUPFAM" id="SSF51430">
    <property type="entry name" value="NAD(P)-linked oxidoreductase"/>
    <property type="match status" value="1"/>
</dbReference>
<sequence length="347" mass="39188">MEYRLLGNSRIRVSALCLGTMTWGEQNTEAQAHEQLDYALDQGINFLDTAEMYPVPARAQTQGATETIIGNWLKQRNRRDRIILATKVAGPGRDWLTHFRGGNNRLDRANIESAVDESLRRLQTDYIDYYQLHWPDRQTNYFGKRGYPWPEQDDSIPLEETLAVLADLVRAGKVREIGVSNETPWGVMRGLCLSENRRLPRIQGIQNPYSLLNRSFEVGLAEISHREQVGLLAYSPLGFGVLSGKYLDGAHPAGARLTLFPDYNRYSNVQARAATKAYVKLARDYDLDPTQMALAFVTSRPFVTSNIIGATSLKQLRSNIASQEIRLPGELLAAIDRIYQRYTDPAP</sequence>
<dbReference type="EMBL" id="AP012273">
    <property type="protein sequence ID" value="BAO45661.1"/>
    <property type="molecule type" value="Genomic_DNA"/>
</dbReference>
<keyword evidence="7" id="KW-1185">Reference proteome</keyword>
<dbReference type="OrthoDB" id="9772407at2"/>
<feature type="domain" description="NADP-dependent oxidoreductase" evidence="5">
    <location>
        <begin position="16"/>
        <end position="339"/>
    </location>
</feature>
<evidence type="ECO:0000256" key="2">
    <source>
        <dbReference type="ARBA" id="ARBA00023002"/>
    </source>
</evidence>
<keyword evidence="2" id="KW-0560">Oxidoreductase</keyword>
<dbReference type="RefSeq" id="WP_041069599.1">
    <property type="nucleotide sequence ID" value="NZ_AP012273.1"/>
</dbReference>
<dbReference type="NCBIfam" id="NF007912">
    <property type="entry name" value="PRK10625.1"/>
    <property type="match status" value="1"/>
</dbReference>
<evidence type="ECO:0000256" key="1">
    <source>
        <dbReference type="ARBA" id="ARBA00022857"/>
    </source>
</evidence>
<dbReference type="InterPro" id="IPR023210">
    <property type="entry name" value="NADP_OxRdtase_dom"/>
</dbReference>